<keyword evidence="8" id="KW-1185">Reference proteome</keyword>
<name>A0A096XES3_9CAUD</name>
<organism evidence="7 8">
    <name type="scientific">Escherichia phage phi191</name>
    <dbReference type="NCBI Taxonomy" id="1458706"/>
    <lineage>
        <taxon>Viruses</taxon>
        <taxon>Duplodnaviria</taxon>
        <taxon>Heunggongvirae</taxon>
        <taxon>Uroviricota</taxon>
        <taxon>Caudoviricetes</taxon>
        <taxon>Sepvirinae</taxon>
        <taxon>Oslovirus</taxon>
        <taxon>Oslovirus ov191</taxon>
    </lineage>
</organism>
<dbReference type="Pfam" id="PF01848">
    <property type="entry name" value="HOK_GEF"/>
    <property type="match status" value="1"/>
</dbReference>
<evidence type="ECO:0000256" key="5">
    <source>
        <dbReference type="ARBA" id="ARBA00022989"/>
    </source>
</evidence>
<comment type="subcellular location">
    <subcellularLocation>
        <location evidence="1">Cell inner membrane</location>
    </subcellularLocation>
</comment>
<reference evidence="7 8" key="2">
    <citation type="journal article" date="2014" name="BMC Genomics">
        <title>Whole genome sequence comparison of vtx2-converting phages from Enteroaggregative Haemorrhagic Escherichia coli strains.</title>
        <authorList>
            <person name="Grande L."/>
            <person name="Michelacci V."/>
            <person name="Tozzoli R."/>
            <person name="Ranieri P."/>
            <person name="Maugliani A."/>
            <person name="Caprioli A."/>
            <person name="Morabito S."/>
        </authorList>
    </citation>
    <scope>NUCLEOTIDE SEQUENCE [LARGE SCALE GENOMIC DNA]</scope>
</reference>
<keyword evidence="4" id="KW-0812">Transmembrane</keyword>
<evidence type="ECO:0000256" key="3">
    <source>
        <dbReference type="ARBA" id="ARBA00022519"/>
    </source>
</evidence>
<protein>
    <submittedName>
        <fullName evidence="7">Uncharacterized protein</fullName>
    </submittedName>
</protein>
<evidence type="ECO:0000256" key="4">
    <source>
        <dbReference type="ARBA" id="ARBA00022692"/>
    </source>
</evidence>
<evidence type="ECO:0000256" key="1">
    <source>
        <dbReference type="ARBA" id="ARBA00004533"/>
    </source>
</evidence>
<dbReference type="GeneID" id="26516325"/>
<dbReference type="GO" id="GO:0005886">
    <property type="term" value="C:plasma membrane"/>
    <property type="evidence" value="ECO:0007669"/>
    <property type="project" value="UniProtKB-SubCell"/>
</dbReference>
<dbReference type="InterPro" id="IPR000021">
    <property type="entry name" value="Hok/gef_toxin"/>
</dbReference>
<evidence type="ECO:0000313" key="7">
    <source>
        <dbReference type="EMBL" id="AHJ10649.1"/>
    </source>
</evidence>
<evidence type="ECO:0000313" key="8">
    <source>
        <dbReference type="Proteomes" id="UP000029939"/>
    </source>
</evidence>
<gene>
    <name evidence="7" type="ORF">phi191_00053</name>
</gene>
<dbReference type="KEGG" id="vg:26516325"/>
<keyword evidence="5" id="KW-1133">Transmembrane helix</keyword>
<dbReference type="Proteomes" id="UP000029939">
    <property type="component" value="Segment"/>
</dbReference>
<dbReference type="RefSeq" id="YP_009187911.1">
    <property type="nucleotide sequence ID" value="NC_028660.1"/>
</dbReference>
<evidence type="ECO:0000256" key="6">
    <source>
        <dbReference type="ARBA" id="ARBA00023136"/>
    </source>
</evidence>
<keyword evidence="3" id="KW-0997">Cell inner membrane</keyword>
<reference evidence="7 8" key="1">
    <citation type="journal article" date="1998" name="J. Clin. Microbiol.">
        <title>Enteroaggregative, Shiga toxin-producing Escherichia coli O111:H2 associated with an outbreak of hemolytic-uremic syndrome.</title>
        <authorList>
            <person name="Morabito S."/>
            <person name="Karch H."/>
            <person name="Mariani-Kurkdjian P."/>
            <person name="Schmidt H."/>
            <person name="Minelli F."/>
            <person name="Bingen E."/>
            <person name="Caprioli A."/>
        </authorList>
    </citation>
    <scope>NUCLEOTIDE SEQUENCE [LARGE SCALE GENOMIC DNA]</scope>
</reference>
<accession>A0A096XES3</accession>
<dbReference type="OrthoDB" id="27323at10239"/>
<keyword evidence="6" id="KW-0472">Membrane</keyword>
<sequence>MKAAKGDVNHPAHLCITVIVTALITKKDLCKGGIPRHL</sequence>
<dbReference type="EMBL" id="KF971864">
    <property type="protein sequence ID" value="AHJ10649.1"/>
    <property type="molecule type" value="Genomic_DNA"/>
</dbReference>
<evidence type="ECO:0000256" key="2">
    <source>
        <dbReference type="ARBA" id="ARBA00022475"/>
    </source>
</evidence>
<keyword evidence="2" id="KW-1003">Cell membrane</keyword>
<proteinExistence type="predicted"/>